<reference evidence="3" key="1">
    <citation type="submission" date="2018-12" db="EMBL/GenBank/DDBJ databases">
        <authorList>
            <person name="Syme R.A."/>
            <person name="Farfan-Caceres L."/>
            <person name="Lichtenzveig J."/>
        </authorList>
    </citation>
    <scope>NUCLEOTIDE SEQUENCE</scope>
    <source>
        <strain evidence="3">Al4</strain>
    </source>
</reference>
<keyword evidence="2" id="KW-0119">Carbohydrate metabolism</keyword>
<keyword evidence="4" id="KW-1185">Reference proteome</keyword>
<dbReference type="Proteomes" id="UP000651452">
    <property type="component" value="Unassembled WGS sequence"/>
</dbReference>
<dbReference type="Pfam" id="PF01670">
    <property type="entry name" value="Glyco_hydro_12"/>
    <property type="match status" value="1"/>
</dbReference>
<evidence type="ECO:0008006" key="5">
    <source>
        <dbReference type="Google" id="ProtNLM"/>
    </source>
</evidence>
<dbReference type="EMBL" id="RZGK01000011">
    <property type="protein sequence ID" value="KAF9695466.1"/>
    <property type="molecule type" value="Genomic_DNA"/>
</dbReference>
<keyword evidence="2" id="KW-0378">Hydrolase</keyword>
<dbReference type="SUPFAM" id="SSF49899">
    <property type="entry name" value="Concanavalin A-like lectins/glucanases"/>
    <property type="match status" value="1"/>
</dbReference>
<evidence type="ECO:0000313" key="4">
    <source>
        <dbReference type="Proteomes" id="UP000651452"/>
    </source>
</evidence>
<dbReference type="PANTHER" id="PTHR34002">
    <property type="entry name" value="BLR1656 PROTEIN"/>
    <property type="match status" value="1"/>
</dbReference>
<dbReference type="Gene3D" id="2.60.120.180">
    <property type="match status" value="1"/>
</dbReference>
<comment type="caution">
    <text evidence="3">The sequence shown here is derived from an EMBL/GenBank/DDBJ whole genome shotgun (WGS) entry which is preliminary data.</text>
</comment>
<gene>
    <name evidence="3" type="ORF">EKO04_006403</name>
</gene>
<dbReference type="PANTHER" id="PTHR34002:SF9">
    <property type="entry name" value="XYLOGLUCAN-SPECIFIC ENDO-BETA-1,4-GLUCANASE A"/>
    <property type="match status" value="1"/>
</dbReference>
<dbReference type="InterPro" id="IPR013319">
    <property type="entry name" value="GH11/12"/>
</dbReference>
<sequence>MSILLTMPRELREEILHYLTLPGTVYTSGASVDAYPRLPASRIAEKTYVDTRIYLPSRPPANVLATCRQLRQECLEHHTHLLNSSRAVEVEEPNADSITTVSKRPGTEFDEAAERSGDDGVTLRLTLEVQRGQRDPFGFSIPVREELSPRLLALLPLMRTVRKLRMVVWPGFDWWNGPPQVSPLEQWRQRKALLKRINAYQIGHTEPPSEAQSVKTGDAAVTRLDAVSVAVGKILDQLPAVEELEIRVFIATGDLFRWDLPDVKWEKIQPWLDGPITRSGGLHLCKVSRALTSVWQKPETEIVSHQPFYVQKETRIDVSSNKWRVERQGGMRAPMFERLAQLAALELPETSWDNQIQGTYTIYNNLWGRDAATSGSQCTGVDGLSGTTLKWHTKWSWAGGAGHVKSYANVVTKITQKAISSIGSLPSTWTWSYTGTDIVANVAYDLFTGATATGSAEYEIMIWLSALGGAGPISSTGSPIANVTMAGKQFKLWKGPNGQMTVFSFVAVTPVTSFDGDLNEFLVYLTANQGLPKSQILQSVGAGSEPFSGSDAVFTATAYSMSEK</sequence>
<dbReference type="InterPro" id="IPR013320">
    <property type="entry name" value="ConA-like_dom_sf"/>
</dbReference>
<reference evidence="3" key="2">
    <citation type="submission" date="2020-09" db="EMBL/GenBank/DDBJ databases">
        <title>Reference genome assembly for Australian Ascochyta lentis isolate Al4.</title>
        <authorList>
            <person name="Lee R.C."/>
            <person name="Farfan-Caceres L.M."/>
            <person name="Debler J.W."/>
            <person name="Williams A.H."/>
            <person name="Henares B.M."/>
        </authorList>
    </citation>
    <scope>NUCLEOTIDE SEQUENCE</scope>
    <source>
        <strain evidence="3">Al4</strain>
    </source>
</reference>
<proteinExistence type="inferred from homology"/>
<name>A0A8H7MD01_9PLEO</name>
<dbReference type="GO" id="GO:0008810">
    <property type="term" value="F:cellulase activity"/>
    <property type="evidence" value="ECO:0007669"/>
    <property type="project" value="InterPro"/>
</dbReference>
<dbReference type="AlphaFoldDB" id="A0A8H7MD01"/>
<evidence type="ECO:0000256" key="2">
    <source>
        <dbReference type="RuleBase" id="RU361163"/>
    </source>
</evidence>
<comment type="similarity">
    <text evidence="1 2">Belongs to the glycosyl hydrolase 12 (cellulase H) family.</text>
</comment>
<dbReference type="GO" id="GO:0000272">
    <property type="term" value="P:polysaccharide catabolic process"/>
    <property type="evidence" value="ECO:0007669"/>
    <property type="project" value="UniProtKB-KW"/>
</dbReference>
<dbReference type="InterPro" id="IPR002594">
    <property type="entry name" value="GH12"/>
</dbReference>
<evidence type="ECO:0000313" key="3">
    <source>
        <dbReference type="EMBL" id="KAF9695466.1"/>
    </source>
</evidence>
<dbReference type="OrthoDB" id="3894566at2759"/>
<keyword evidence="2" id="KW-0326">Glycosidase</keyword>
<evidence type="ECO:0000256" key="1">
    <source>
        <dbReference type="ARBA" id="ARBA00005519"/>
    </source>
</evidence>
<keyword evidence="2" id="KW-0624">Polysaccharide degradation</keyword>
<organism evidence="3 4">
    <name type="scientific">Ascochyta lentis</name>
    <dbReference type="NCBI Taxonomy" id="205686"/>
    <lineage>
        <taxon>Eukaryota</taxon>
        <taxon>Fungi</taxon>
        <taxon>Dikarya</taxon>
        <taxon>Ascomycota</taxon>
        <taxon>Pezizomycotina</taxon>
        <taxon>Dothideomycetes</taxon>
        <taxon>Pleosporomycetidae</taxon>
        <taxon>Pleosporales</taxon>
        <taxon>Pleosporineae</taxon>
        <taxon>Didymellaceae</taxon>
        <taxon>Ascochyta</taxon>
    </lineage>
</organism>
<protein>
    <recommendedName>
        <fullName evidence="5">Glycoside hydrolase family 12 protein</fullName>
    </recommendedName>
</protein>
<accession>A0A8H7MD01</accession>